<dbReference type="WBParaSite" id="SVE_0219000.1">
    <property type="protein sequence ID" value="SVE_0219000.1"/>
    <property type="gene ID" value="SVE_0219000"/>
</dbReference>
<dbReference type="GO" id="GO:0043005">
    <property type="term" value="C:neuron projection"/>
    <property type="evidence" value="ECO:0007669"/>
    <property type="project" value="TreeGrafter"/>
</dbReference>
<reference evidence="12" key="1">
    <citation type="submission" date="2014-07" db="EMBL/GenBank/DDBJ databases">
        <authorList>
            <person name="Martin A.A"/>
            <person name="De Silva N."/>
        </authorList>
    </citation>
    <scope>NUCLEOTIDE SEQUENCE</scope>
</reference>
<dbReference type="AlphaFoldDB" id="A0A0K0F077"/>
<keyword evidence="6 10" id="KW-0472">Membrane</keyword>
<evidence type="ECO:0000256" key="8">
    <source>
        <dbReference type="ARBA" id="ARBA00023224"/>
    </source>
</evidence>
<dbReference type="InterPro" id="IPR017452">
    <property type="entry name" value="GPCR_Rhodpsn_7TM"/>
</dbReference>
<evidence type="ECO:0000256" key="2">
    <source>
        <dbReference type="ARBA" id="ARBA00022475"/>
    </source>
</evidence>
<accession>A0A0K0F077</accession>
<dbReference type="GO" id="GO:0004930">
    <property type="term" value="F:G protein-coupled receptor activity"/>
    <property type="evidence" value="ECO:0007669"/>
    <property type="project" value="UniProtKB-KW"/>
</dbReference>
<dbReference type="Gene3D" id="1.20.1070.10">
    <property type="entry name" value="Rhodopsin 7-helix transmembrane proteins"/>
    <property type="match status" value="1"/>
</dbReference>
<dbReference type="SUPFAM" id="SSF81321">
    <property type="entry name" value="Family A G protein-coupled receptor-like"/>
    <property type="match status" value="1"/>
</dbReference>
<evidence type="ECO:0000256" key="1">
    <source>
        <dbReference type="ARBA" id="ARBA00004651"/>
    </source>
</evidence>
<dbReference type="CDD" id="cd00637">
    <property type="entry name" value="7tm_classA_rhodopsin-like"/>
    <property type="match status" value="1"/>
</dbReference>
<evidence type="ECO:0000256" key="9">
    <source>
        <dbReference type="RuleBase" id="RU000688"/>
    </source>
</evidence>
<protein>
    <submittedName>
        <fullName evidence="13">Probable G-protein coupled receptor (inferred by orthology to a C. elegans protein)</fullName>
    </submittedName>
</protein>
<evidence type="ECO:0000256" key="4">
    <source>
        <dbReference type="ARBA" id="ARBA00022989"/>
    </source>
</evidence>
<evidence type="ECO:0000256" key="10">
    <source>
        <dbReference type="SAM" id="Phobius"/>
    </source>
</evidence>
<keyword evidence="4 10" id="KW-1133">Transmembrane helix</keyword>
<evidence type="ECO:0000313" key="12">
    <source>
        <dbReference type="Proteomes" id="UP000035680"/>
    </source>
</evidence>
<evidence type="ECO:0000259" key="11">
    <source>
        <dbReference type="PROSITE" id="PS50262"/>
    </source>
</evidence>
<dbReference type="GO" id="GO:0005886">
    <property type="term" value="C:plasma membrane"/>
    <property type="evidence" value="ECO:0007669"/>
    <property type="project" value="UniProtKB-SubCell"/>
</dbReference>
<evidence type="ECO:0000313" key="13">
    <source>
        <dbReference type="WBParaSite" id="SVE_0219000.1"/>
    </source>
</evidence>
<dbReference type="PANTHER" id="PTHR24229">
    <property type="entry name" value="NEUROPEPTIDES RECEPTOR"/>
    <property type="match status" value="1"/>
</dbReference>
<dbReference type="InterPro" id="IPR000276">
    <property type="entry name" value="GPCR_Rhodpsn"/>
</dbReference>
<sequence>MTDYYTDENIRSILNDSSPYQKESLLTALMQKEEIFEVLPPPNHEDSHVLTMAICYMLLFLIGICGNVAVMTTIYHVARSQKTTIDNTLIYVIVLSCVDFGVCMSLPFTVIDQILGFWMFGSVLCKLHAVLENFGKILSSLILTAMSFDRYAGVCHPHRKYLRSKKLAITILVGLAIYALVTLCPLLLNFSARELILFEKETAPYKITRMRIEKCTMSNMSSFSFSTFTIYQCVLCYIIPLILVVYFYTRLLTRLRHHARQFKSSQIPLLRISVYTMMVSLFYFLCWTPFWIATTLAVYLEYVEEGQGSSAVPHFFVYAMYFIHALPFTNSAVNWILYGALNSQLQLKQRSNSNFRSEFTNNCLQSYNNAVNQTGGNKNNPTLSNNDISFNNNSKLFDSITKKDSDKQHLQITYKFSAPLSLGTDSSYNSRGSATEMTTLLPNGLHKQSTPNKPFKKISSENSIVQINEDDDDKNKDNLIVIGYDCDSEGTYL</sequence>
<organism evidence="12 13">
    <name type="scientific">Strongyloides venezuelensis</name>
    <name type="common">Threadworm</name>
    <dbReference type="NCBI Taxonomy" id="75913"/>
    <lineage>
        <taxon>Eukaryota</taxon>
        <taxon>Metazoa</taxon>
        <taxon>Ecdysozoa</taxon>
        <taxon>Nematoda</taxon>
        <taxon>Chromadorea</taxon>
        <taxon>Rhabditida</taxon>
        <taxon>Tylenchina</taxon>
        <taxon>Panagrolaimomorpha</taxon>
        <taxon>Strongyloidoidea</taxon>
        <taxon>Strongyloididae</taxon>
        <taxon>Strongyloides</taxon>
    </lineage>
</organism>
<feature type="transmembrane region" description="Helical" evidence="10">
    <location>
        <begin position="228"/>
        <end position="248"/>
    </location>
</feature>
<feature type="transmembrane region" description="Helical" evidence="10">
    <location>
        <begin position="89"/>
        <end position="108"/>
    </location>
</feature>
<proteinExistence type="inferred from homology"/>
<dbReference type="STRING" id="75913.A0A0K0F077"/>
<reference evidence="13" key="2">
    <citation type="submission" date="2015-08" db="UniProtKB">
        <authorList>
            <consortium name="WormBaseParasite"/>
        </authorList>
    </citation>
    <scope>IDENTIFICATION</scope>
</reference>
<feature type="transmembrane region" description="Helical" evidence="10">
    <location>
        <begin position="269"/>
        <end position="292"/>
    </location>
</feature>
<dbReference type="GO" id="GO:0042277">
    <property type="term" value="F:peptide binding"/>
    <property type="evidence" value="ECO:0007669"/>
    <property type="project" value="TreeGrafter"/>
</dbReference>
<keyword evidence="7 9" id="KW-0675">Receptor</keyword>
<keyword evidence="12" id="KW-1185">Reference proteome</keyword>
<feature type="domain" description="G-protein coupled receptors family 1 profile" evidence="11">
    <location>
        <begin position="66"/>
        <end position="338"/>
    </location>
</feature>
<comment type="subcellular location">
    <subcellularLocation>
        <location evidence="1">Cell membrane</location>
        <topology evidence="1">Multi-pass membrane protein</topology>
    </subcellularLocation>
</comment>
<keyword evidence="2" id="KW-1003">Cell membrane</keyword>
<feature type="transmembrane region" description="Helical" evidence="10">
    <location>
        <begin position="315"/>
        <end position="341"/>
    </location>
</feature>
<evidence type="ECO:0000256" key="7">
    <source>
        <dbReference type="ARBA" id="ARBA00023170"/>
    </source>
</evidence>
<feature type="transmembrane region" description="Helical" evidence="10">
    <location>
        <begin position="49"/>
        <end position="77"/>
    </location>
</feature>
<evidence type="ECO:0000256" key="5">
    <source>
        <dbReference type="ARBA" id="ARBA00023040"/>
    </source>
</evidence>
<feature type="transmembrane region" description="Helical" evidence="10">
    <location>
        <begin position="167"/>
        <end position="188"/>
    </location>
</feature>
<dbReference type="PROSITE" id="PS00237">
    <property type="entry name" value="G_PROTEIN_RECEP_F1_1"/>
    <property type="match status" value="1"/>
</dbReference>
<dbReference type="Pfam" id="PF00001">
    <property type="entry name" value="7tm_1"/>
    <property type="match status" value="1"/>
</dbReference>
<dbReference type="PRINTS" id="PR00237">
    <property type="entry name" value="GPCRRHODOPSN"/>
</dbReference>
<evidence type="ECO:0000256" key="6">
    <source>
        <dbReference type="ARBA" id="ARBA00023136"/>
    </source>
</evidence>
<evidence type="ECO:0000256" key="3">
    <source>
        <dbReference type="ARBA" id="ARBA00022692"/>
    </source>
</evidence>
<keyword evidence="5 9" id="KW-0297">G-protein coupled receptor</keyword>
<dbReference type="PROSITE" id="PS50262">
    <property type="entry name" value="G_PROTEIN_RECEP_F1_2"/>
    <property type="match status" value="1"/>
</dbReference>
<comment type="similarity">
    <text evidence="9">Belongs to the G-protein coupled receptor 1 family.</text>
</comment>
<dbReference type="PANTHER" id="PTHR24229:SF95">
    <property type="entry name" value="G-PROTEIN COUPLED RECEPTOR C06G4.5-RELATED"/>
    <property type="match status" value="1"/>
</dbReference>
<name>A0A0K0F077_STRVS</name>
<dbReference type="Proteomes" id="UP000035680">
    <property type="component" value="Unassembled WGS sequence"/>
</dbReference>
<keyword evidence="3 9" id="KW-0812">Transmembrane</keyword>
<keyword evidence="8 9" id="KW-0807">Transducer</keyword>